<dbReference type="RefSeq" id="XP_004831102.1">
    <property type="nucleotide sequence ID" value="XM_004831045.1"/>
</dbReference>
<dbReference type="Pfam" id="PF04825">
    <property type="entry name" value="Rad21_Rec8_N"/>
    <property type="match status" value="1"/>
</dbReference>
<organism evidence="2 3">
    <name type="scientific">Theileria equi strain WA</name>
    <dbReference type="NCBI Taxonomy" id="1537102"/>
    <lineage>
        <taxon>Eukaryota</taxon>
        <taxon>Sar</taxon>
        <taxon>Alveolata</taxon>
        <taxon>Apicomplexa</taxon>
        <taxon>Aconoidasida</taxon>
        <taxon>Piroplasmida</taxon>
        <taxon>Theileriidae</taxon>
        <taxon>Theileria</taxon>
    </lineage>
</organism>
<proteinExistence type="predicted"/>
<feature type="domain" description="Rad21/Rec8-like protein N-terminal" evidence="1">
    <location>
        <begin position="65"/>
        <end position="140"/>
    </location>
</feature>
<dbReference type="VEuPathDB" id="PiroplasmaDB:BEWA_008460"/>
<evidence type="ECO:0000313" key="2">
    <source>
        <dbReference type="EMBL" id="AFZ81436.1"/>
    </source>
</evidence>
<dbReference type="InterPro" id="IPR006910">
    <property type="entry name" value="Rad21_Rec8_N"/>
</dbReference>
<sequence>MSDSRTPLSFRSMESTNSPIYSMRTNYSAGEISLLEGDSLVVPFKPKLLVANGLKSELFKPLMTALFKGNKLKKETILNTDLESLCIAILETARMEESPFRMVGYHIKGLCIILSHKLKFLSQDLTAYMKRISTMDKIKQPEKRTKYYESDDECVVVRKRKRKLKEKEQIPRLEDKYDEEVDIPIERIEMLQMMNLGIGMGIGTELAFYDAQEHTNMDRVQTELSPLVLEYFKEFSSITSMEDLYNSEFAVNEKSKNWLDFDDLRMLTSPFKLNAYSYTPTPVSTIVASSVERSEKSYELDWSIYNDPLNYANRSDSISYARTIDTWSEPTTLALPAAPSRMSIGDLTMIKSDHKYDRSVQMKKSIRKKGVRKMKFFALEPPKNNSSGITKDSPRRNTTMLEKGEIILREPAWKDTILRDVSQKGTTLKETINQAVESLYSKYIGGTEKGVAKEKSDIEKIVRRINQAEKRVEPQRTVQPMKNTTYMDNLSKSEEIGTVQVLDAYREHFRETQSDVVNFGSITRGYNKRTASLVFFRTLILANSSFVNLEQMGDIKIAPGVSCIFRLLVCELYEWPMVLVTMVTQGGILVMNGYKRWVLSNWINELNM</sequence>
<evidence type="ECO:0000313" key="3">
    <source>
        <dbReference type="Proteomes" id="UP000031512"/>
    </source>
</evidence>
<evidence type="ECO:0000259" key="1">
    <source>
        <dbReference type="Pfam" id="PF04825"/>
    </source>
</evidence>
<gene>
    <name evidence="2" type="ORF">BEWA_008460</name>
</gene>
<dbReference type="GeneID" id="15805518"/>
<dbReference type="AlphaFoldDB" id="L0B2J9"/>
<reference evidence="2 3" key="1">
    <citation type="journal article" date="2012" name="BMC Genomics">
        <title>Comparative genomic analysis and phylogenetic position of Theileria equi.</title>
        <authorList>
            <person name="Kappmeyer L.S."/>
            <person name="Thiagarajan M."/>
            <person name="Herndon D.R."/>
            <person name="Ramsay J.D."/>
            <person name="Caler E."/>
            <person name="Djikeng A."/>
            <person name="Gillespie J.J."/>
            <person name="Lau A.O."/>
            <person name="Roalson E.H."/>
            <person name="Silva J.C."/>
            <person name="Silva M.G."/>
            <person name="Suarez C.E."/>
            <person name="Ueti M.W."/>
            <person name="Nene V.M."/>
            <person name="Mealey R.H."/>
            <person name="Knowles D.P."/>
            <person name="Brayton K.A."/>
        </authorList>
    </citation>
    <scope>NUCLEOTIDE SEQUENCE [LARGE SCALE GENOMIC DNA]</scope>
    <source>
        <strain evidence="2 3">WA</strain>
    </source>
</reference>
<dbReference type="KEGG" id="beq:BEWA_008460"/>
<protein>
    <recommendedName>
        <fullName evidence="1">Rad21/Rec8-like protein N-terminal domain-containing protein</fullName>
    </recommendedName>
</protein>
<accession>L0B2J9</accession>
<keyword evidence="3" id="KW-1185">Reference proteome</keyword>
<dbReference type="InterPro" id="IPR036390">
    <property type="entry name" value="WH_DNA-bd_sf"/>
</dbReference>
<dbReference type="OrthoDB" id="361197at2759"/>
<dbReference type="SUPFAM" id="SSF46785">
    <property type="entry name" value="Winged helix' DNA-binding domain"/>
    <property type="match status" value="1"/>
</dbReference>
<dbReference type="EMBL" id="CP001670">
    <property type="protein sequence ID" value="AFZ81436.1"/>
    <property type="molecule type" value="Genomic_DNA"/>
</dbReference>
<dbReference type="eggNOG" id="ENOG502TN6D">
    <property type="taxonomic scope" value="Eukaryota"/>
</dbReference>
<dbReference type="Proteomes" id="UP000031512">
    <property type="component" value="Chromosome 3"/>
</dbReference>
<name>L0B2J9_THEEQ</name>